<organism evidence="3">
    <name type="scientific">Tetraodon nigroviridis</name>
    <name type="common">Spotted green pufferfish</name>
    <name type="synonym">Chelonodon nigroviridis</name>
    <dbReference type="NCBI Taxonomy" id="99883"/>
    <lineage>
        <taxon>Eukaryota</taxon>
        <taxon>Metazoa</taxon>
        <taxon>Chordata</taxon>
        <taxon>Craniata</taxon>
        <taxon>Vertebrata</taxon>
        <taxon>Euteleostomi</taxon>
        <taxon>Actinopterygii</taxon>
        <taxon>Neopterygii</taxon>
        <taxon>Teleostei</taxon>
        <taxon>Neoteleostei</taxon>
        <taxon>Acanthomorphata</taxon>
        <taxon>Eupercaria</taxon>
        <taxon>Tetraodontiformes</taxon>
        <taxon>Tetradontoidea</taxon>
        <taxon>Tetraodontidae</taxon>
        <taxon>Tetraodon</taxon>
    </lineage>
</organism>
<evidence type="ECO:0000259" key="2">
    <source>
        <dbReference type="Pfam" id="PF17208"/>
    </source>
</evidence>
<dbReference type="KEGG" id="tng:GSTEN00006369G001"/>
<dbReference type="AlphaFoldDB" id="Q4T6D3"/>
<feature type="non-terminal residue" evidence="3">
    <location>
        <position position="121"/>
    </location>
</feature>
<accession>Q4T6D3</accession>
<proteinExistence type="predicted"/>
<evidence type="ECO:0000313" key="3">
    <source>
        <dbReference type="EMBL" id="CAF91549.1"/>
    </source>
</evidence>
<comment type="caution">
    <text evidence="3">The sequence shown here is derived from an EMBL/GenBank/DDBJ whole genome shotgun (WGS) entry which is preliminary data.</text>
</comment>
<evidence type="ECO:0000256" key="1">
    <source>
        <dbReference type="SAM" id="MobiDB-lite"/>
    </source>
</evidence>
<dbReference type="Pfam" id="PF17208">
    <property type="entry name" value="RBR"/>
    <property type="match status" value="1"/>
</dbReference>
<feature type="domain" description="Polycomb group protein RNA binding region" evidence="2">
    <location>
        <begin position="17"/>
        <end position="57"/>
    </location>
</feature>
<dbReference type="InterPro" id="IPR033763">
    <property type="entry name" value="SCML2_RBR"/>
</dbReference>
<sequence>LGWVKRASWLEAVMAGPGRPRGRLPTNWVQRLPAQQTLASGDPVKIPKKRGPKPGSKSPFLRRQAPQSLTPALCLWTTPLSPSLHYRPQQVHNSLPALAYVVHVYSSSMHKCGHPFFSLPM</sequence>
<protein>
    <submittedName>
        <fullName evidence="3">(spotted green pufferfish) hypothetical protein</fullName>
    </submittedName>
</protein>
<name>Q4T6D3_TETNG</name>
<feature type="region of interest" description="Disordered" evidence="1">
    <location>
        <begin position="38"/>
        <end position="63"/>
    </location>
</feature>
<reference evidence="3" key="2">
    <citation type="submission" date="2004-02" db="EMBL/GenBank/DDBJ databases">
        <authorList>
            <consortium name="Genoscope"/>
            <consortium name="Whitehead Institute Centre for Genome Research"/>
        </authorList>
    </citation>
    <scope>NUCLEOTIDE SEQUENCE</scope>
</reference>
<dbReference type="EMBL" id="CAAE01008815">
    <property type="protein sequence ID" value="CAF91549.1"/>
    <property type="molecule type" value="Genomic_DNA"/>
</dbReference>
<reference evidence="3" key="1">
    <citation type="journal article" date="2004" name="Nature">
        <title>Genome duplication in the teleost fish Tetraodon nigroviridis reveals the early vertebrate proto-karyotype.</title>
        <authorList>
            <person name="Jaillon O."/>
            <person name="Aury J.-M."/>
            <person name="Brunet F."/>
            <person name="Petit J.-L."/>
            <person name="Stange-Thomann N."/>
            <person name="Mauceli E."/>
            <person name="Bouneau L."/>
            <person name="Fischer C."/>
            <person name="Ozouf-Costaz C."/>
            <person name="Bernot A."/>
            <person name="Nicaud S."/>
            <person name="Jaffe D."/>
            <person name="Fisher S."/>
            <person name="Lutfalla G."/>
            <person name="Dossat C."/>
            <person name="Segurens B."/>
            <person name="Dasilva C."/>
            <person name="Salanoubat M."/>
            <person name="Levy M."/>
            <person name="Boudet N."/>
            <person name="Castellano S."/>
            <person name="Anthouard V."/>
            <person name="Jubin C."/>
            <person name="Castelli V."/>
            <person name="Katinka M."/>
            <person name="Vacherie B."/>
            <person name="Biemont C."/>
            <person name="Skalli Z."/>
            <person name="Cattolico L."/>
            <person name="Poulain J."/>
            <person name="De Berardinis V."/>
            <person name="Cruaud C."/>
            <person name="Duprat S."/>
            <person name="Brottier P."/>
            <person name="Coutanceau J.-P."/>
            <person name="Gouzy J."/>
            <person name="Parra G."/>
            <person name="Lardier G."/>
            <person name="Chapple C."/>
            <person name="McKernan K.J."/>
            <person name="McEwan P."/>
            <person name="Bosak S."/>
            <person name="Kellis M."/>
            <person name="Volff J.-N."/>
            <person name="Guigo R."/>
            <person name="Zody M.C."/>
            <person name="Mesirov J."/>
            <person name="Lindblad-Toh K."/>
            <person name="Birren B."/>
            <person name="Nusbaum C."/>
            <person name="Kahn D."/>
            <person name="Robinson-Rechavi M."/>
            <person name="Laudet V."/>
            <person name="Schachter V."/>
            <person name="Quetier F."/>
            <person name="Saurin W."/>
            <person name="Scarpelli C."/>
            <person name="Wincker P."/>
            <person name="Lander E.S."/>
            <person name="Weissenbach J."/>
            <person name="Roest Crollius H."/>
        </authorList>
    </citation>
    <scope>NUCLEOTIDE SEQUENCE [LARGE SCALE GENOMIC DNA]</scope>
</reference>
<gene>
    <name evidence="3" type="ORF">GSTENG00006369001</name>
</gene>